<evidence type="ECO:0000313" key="2">
    <source>
        <dbReference type="EMBL" id="CAE0348726.1"/>
    </source>
</evidence>
<gene>
    <name evidence="2" type="ORF">EHAR0213_LOCUS7637</name>
</gene>
<organism evidence="2">
    <name type="scientific">Euplotes harpa</name>
    <dbReference type="NCBI Taxonomy" id="151035"/>
    <lineage>
        <taxon>Eukaryota</taxon>
        <taxon>Sar</taxon>
        <taxon>Alveolata</taxon>
        <taxon>Ciliophora</taxon>
        <taxon>Intramacronucleata</taxon>
        <taxon>Spirotrichea</taxon>
        <taxon>Hypotrichia</taxon>
        <taxon>Euplotida</taxon>
        <taxon>Euplotidae</taxon>
        <taxon>Euplotes</taxon>
    </lineage>
</organism>
<sequence>MQRKPFYNMNMFFQRKCVKELAQSLLNSKTTSVTSKNLRRSKFPKLSDLIDNPGNKTLIGFEKCSKFTKWQEKHTPFRVRRSSPQASRSTRRSTMYHSSMPSRIGSTK</sequence>
<protein>
    <submittedName>
        <fullName evidence="2">Uncharacterized protein</fullName>
    </submittedName>
</protein>
<evidence type="ECO:0000256" key="1">
    <source>
        <dbReference type="SAM" id="MobiDB-lite"/>
    </source>
</evidence>
<reference evidence="2" key="1">
    <citation type="submission" date="2021-01" db="EMBL/GenBank/DDBJ databases">
        <authorList>
            <person name="Corre E."/>
            <person name="Pelletier E."/>
            <person name="Niang G."/>
            <person name="Scheremetjew M."/>
            <person name="Finn R."/>
            <person name="Kale V."/>
            <person name="Holt S."/>
            <person name="Cochrane G."/>
            <person name="Meng A."/>
            <person name="Brown T."/>
            <person name="Cohen L."/>
        </authorList>
    </citation>
    <scope>NUCLEOTIDE SEQUENCE</scope>
    <source>
        <strain evidence="2">FSP1.4</strain>
    </source>
</reference>
<accession>A0A7S3JAT3</accession>
<dbReference type="AlphaFoldDB" id="A0A7S3JAT3"/>
<feature type="compositionally biased region" description="Polar residues" evidence="1">
    <location>
        <begin position="82"/>
        <end position="108"/>
    </location>
</feature>
<feature type="region of interest" description="Disordered" evidence="1">
    <location>
        <begin position="75"/>
        <end position="108"/>
    </location>
</feature>
<proteinExistence type="predicted"/>
<dbReference type="EMBL" id="HBII01017980">
    <property type="protein sequence ID" value="CAE0348726.1"/>
    <property type="molecule type" value="Transcribed_RNA"/>
</dbReference>
<name>A0A7S3JAT3_9SPIT</name>